<reference evidence="2 3" key="1">
    <citation type="submission" date="2019-06" db="EMBL/GenBank/DDBJ databases">
        <title>Sequencing the genomes of 1000 actinobacteria strains.</title>
        <authorList>
            <person name="Klenk H.-P."/>
        </authorList>
    </citation>
    <scope>NUCLEOTIDE SEQUENCE [LARGE SCALE GENOMIC DNA]</scope>
    <source>
        <strain evidence="2 3">DSM 20427</strain>
    </source>
</reference>
<evidence type="ECO:0000313" key="3">
    <source>
        <dbReference type="Proteomes" id="UP000319804"/>
    </source>
</evidence>
<proteinExistence type="predicted"/>
<accession>A0A4Y3USK0</accession>
<dbReference type="OrthoDB" id="4087418at2"/>
<dbReference type="RefSeq" id="WP_141381634.1">
    <property type="nucleotide sequence ID" value="NZ_BJNA01000117.1"/>
</dbReference>
<comment type="caution">
    <text evidence="2">The sequence shown here is derived from an EMBL/GenBank/DDBJ whole genome shotgun (WGS) entry which is preliminary data.</text>
</comment>
<sequence length="244" mass="27786">MDKQIDGQLAFDFDQFAREEARDRLDEWSGAPLRFTQDYYPPAAIDEAFDHWVFINGHHGSHARSHMWHRMMWNAGAVEFGDHRGEMFSAELRPEHGQEGPGGLLEQMVCEPCQWHAIDEDENSVVEQWHDHAVPGWRELPVVPASVRVRDGSKMTKLALAWIRERYPEHMQVPGAPIITERQPYGTRHVAGYSPWNGYDLSHTALDCPARLSNGRAIRRDVPPFTPARTASDRDLPGAKSLTS</sequence>
<dbReference type="InterPro" id="IPR045930">
    <property type="entry name" value="DUF6349"/>
</dbReference>
<gene>
    <name evidence="2" type="ORF">FHX68_1101</name>
</gene>
<name>A0A4Y3USK0_9MICO</name>
<dbReference type="Pfam" id="PF19876">
    <property type="entry name" value="DUF6349"/>
    <property type="match status" value="1"/>
</dbReference>
<evidence type="ECO:0000313" key="2">
    <source>
        <dbReference type="EMBL" id="TQN00968.1"/>
    </source>
</evidence>
<dbReference type="EMBL" id="VFPS01000001">
    <property type="protein sequence ID" value="TQN00968.1"/>
    <property type="molecule type" value="Genomic_DNA"/>
</dbReference>
<dbReference type="Proteomes" id="UP000319804">
    <property type="component" value="Unassembled WGS sequence"/>
</dbReference>
<keyword evidence="3" id="KW-1185">Reference proteome</keyword>
<protein>
    <submittedName>
        <fullName evidence="2">Uncharacterized protein</fullName>
    </submittedName>
</protein>
<evidence type="ECO:0000256" key="1">
    <source>
        <dbReference type="SAM" id="MobiDB-lite"/>
    </source>
</evidence>
<dbReference type="AlphaFoldDB" id="A0A4Y3USK0"/>
<organism evidence="2 3">
    <name type="scientific">Microbacterium lacticum</name>
    <dbReference type="NCBI Taxonomy" id="33885"/>
    <lineage>
        <taxon>Bacteria</taxon>
        <taxon>Bacillati</taxon>
        <taxon>Actinomycetota</taxon>
        <taxon>Actinomycetes</taxon>
        <taxon>Micrococcales</taxon>
        <taxon>Microbacteriaceae</taxon>
        <taxon>Microbacterium</taxon>
    </lineage>
</organism>
<feature type="region of interest" description="Disordered" evidence="1">
    <location>
        <begin position="219"/>
        <end position="244"/>
    </location>
</feature>